<proteinExistence type="predicted"/>
<evidence type="ECO:0000256" key="4">
    <source>
        <dbReference type="ARBA" id="ARBA00022840"/>
    </source>
</evidence>
<dbReference type="EMBL" id="NPDX01000004">
    <property type="protein sequence ID" value="PJZ83786.1"/>
    <property type="molecule type" value="Genomic_DNA"/>
</dbReference>
<dbReference type="Proteomes" id="UP000232145">
    <property type="component" value="Unassembled WGS sequence"/>
</dbReference>
<name>A0A2N0AHK5_9LEPT</name>
<dbReference type="InterPro" id="IPR014746">
    <property type="entry name" value="Gln_synth/guanido_kin_cat_dom"/>
</dbReference>
<protein>
    <submittedName>
        <fullName evidence="6">ATP--guanido phosphotransferase</fullName>
    </submittedName>
</protein>
<reference evidence="6 7" key="1">
    <citation type="submission" date="2017-07" db="EMBL/GenBank/DDBJ databases">
        <title>Leptospira spp. isolated from tropical soils.</title>
        <authorList>
            <person name="Thibeaux R."/>
            <person name="Iraola G."/>
            <person name="Ferres I."/>
            <person name="Bierque E."/>
            <person name="Girault D."/>
            <person name="Soupe-Gilbert M.-E."/>
            <person name="Picardeau M."/>
            <person name="Goarant C."/>
        </authorList>
    </citation>
    <scope>NUCLEOTIDE SEQUENCE [LARGE SCALE GENOMIC DNA]</scope>
    <source>
        <strain evidence="6 7">FH2-B-A1</strain>
    </source>
</reference>
<feature type="domain" description="Phosphagen kinase C-terminal" evidence="5">
    <location>
        <begin position="99"/>
        <end position="194"/>
    </location>
</feature>
<dbReference type="GO" id="GO:0016301">
    <property type="term" value="F:kinase activity"/>
    <property type="evidence" value="ECO:0007669"/>
    <property type="project" value="UniProtKB-KW"/>
</dbReference>
<dbReference type="OrthoDB" id="9791353at2"/>
<dbReference type="SUPFAM" id="SSF55931">
    <property type="entry name" value="Glutamine synthetase/guanido kinase"/>
    <property type="match status" value="1"/>
</dbReference>
<dbReference type="Gene3D" id="3.30.590.10">
    <property type="entry name" value="Glutamine synthetase/guanido kinase, catalytic domain"/>
    <property type="match status" value="1"/>
</dbReference>
<comment type="caution">
    <text evidence="6">The sequence shown here is derived from an EMBL/GenBank/DDBJ whole genome shotgun (WGS) entry which is preliminary data.</text>
</comment>
<evidence type="ECO:0000259" key="5">
    <source>
        <dbReference type="Pfam" id="PF00217"/>
    </source>
</evidence>
<keyword evidence="1 6" id="KW-0808">Transferase</keyword>
<dbReference type="GO" id="GO:0005524">
    <property type="term" value="F:ATP binding"/>
    <property type="evidence" value="ECO:0007669"/>
    <property type="project" value="UniProtKB-KW"/>
</dbReference>
<organism evidence="6 7">
    <name type="scientific">Leptospira harrisiae</name>
    <dbReference type="NCBI Taxonomy" id="2023189"/>
    <lineage>
        <taxon>Bacteria</taxon>
        <taxon>Pseudomonadati</taxon>
        <taxon>Spirochaetota</taxon>
        <taxon>Spirochaetia</taxon>
        <taxon>Leptospirales</taxon>
        <taxon>Leptospiraceae</taxon>
        <taxon>Leptospira</taxon>
    </lineage>
</organism>
<evidence type="ECO:0000256" key="3">
    <source>
        <dbReference type="ARBA" id="ARBA00022777"/>
    </source>
</evidence>
<dbReference type="RefSeq" id="WP_100744402.1">
    <property type="nucleotide sequence ID" value="NZ_NPDW01000002.1"/>
</dbReference>
<evidence type="ECO:0000313" key="7">
    <source>
        <dbReference type="Proteomes" id="UP000232145"/>
    </source>
</evidence>
<keyword evidence="7" id="KW-1185">Reference proteome</keyword>
<keyword evidence="4" id="KW-0067">ATP-binding</keyword>
<dbReference type="AlphaFoldDB" id="A0A2N0AHK5"/>
<evidence type="ECO:0000256" key="2">
    <source>
        <dbReference type="ARBA" id="ARBA00022741"/>
    </source>
</evidence>
<keyword evidence="3" id="KW-0418">Kinase</keyword>
<accession>A0A2N0AHK5</accession>
<dbReference type="InterPro" id="IPR022414">
    <property type="entry name" value="ATP-guanido_PTrfase_cat"/>
</dbReference>
<dbReference type="Pfam" id="PF00217">
    <property type="entry name" value="ATP-gua_Ptrans"/>
    <property type="match status" value="1"/>
</dbReference>
<evidence type="ECO:0000313" key="6">
    <source>
        <dbReference type="EMBL" id="PJZ83786.1"/>
    </source>
</evidence>
<sequence>MIYCRFCGTKEVQFRKSGKFGCVHCAQVFEFKKPKQIKIIPENRILVLENFVKENRNHINLLSLRTRITRNLNSNLFPFYDPLIEKSKQLLVDFGMGPFLIPKYEQENENQEKITNWEFGFYLGSEDHIRLESIRMPSLKNFPISLFEKKRKISILRFLFQKSHWAYLPELGFVSSCPTNLGLGRRDSILLEIDSDVSFAFFSILQTLSEFGIEFAPSTDHRFRNIGKDRVLIVKISWKNALAVQKRQFYKILGLLGSY</sequence>
<gene>
    <name evidence="6" type="ORF">CH364_13520</name>
</gene>
<keyword evidence="2" id="KW-0547">Nucleotide-binding</keyword>
<evidence type="ECO:0000256" key="1">
    <source>
        <dbReference type="ARBA" id="ARBA00022679"/>
    </source>
</evidence>